<reference evidence="1 2" key="1">
    <citation type="journal article" date="2019" name="bioRxiv">
        <title>Bacteria contribute to plant secondary compound degradation in a generalist herbivore system.</title>
        <authorList>
            <person name="Francoeur C.B."/>
            <person name="Khadempour L."/>
            <person name="Moreira-Soto R.D."/>
            <person name="Gotting K."/>
            <person name="Book A.J."/>
            <person name="Pinto-Tomas A.A."/>
            <person name="Keefover-Ring K."/>
            <person name="Currie C.R."/>
        </authorList>
    </citation>
    <scope>NUCLEOTIDE SEQUENCE [LARGE SCALE GENOMIC DNA]</scope>
    <source>
        <strain evidence="1">Al-1710</strain>
    </source>
</reference>
<dbReference type="PROSITE" id="PS51257">
    <property type="entry name" value="PROKAR_LIPOPROTEIN"/>
    <property type="match status" value="1"/>
</dbReference>
<accession>A0ABX0RL28</accession>
<evidence type="ECO:0000313" key="1">
    <source>
        <dbReference type="EMBL" id="NIG18323.1"/>
    </source>
</evidence>
<dbReference type="RefSeq" id="WP_072017049.1">
    <property type="nucleotide sequence ID" value="NZ_VWXC01000003.1"/>
</dbReference>
<evidence type="ECO:0000313" key="2">
    <source>
        <dbReference type="Proteomes" id="UP001515780"/>
    </source>
</evidence>
<gene>
    <name evidence="1" type="ORF">F3J37_06460</name>
</gene>
<dbReference type="Proteomes" id="UP001515780">
    <property type="component" value="Unassembled WGS sequence"/>
</dbReference>
<proteinExistence type="predicted"/>
<organism evidence="1 2">
    <name type="scientific">Candidatus Pantoea communis</name>
    <dbReference type="NCBI Taxonomy" id="2608354"/>
    <lineage>
        <taxon>Bacteria</taxon>
        <taxon>Pseudomonadati</taxon>
        <taxon>Pseudomonadota</taxon>
        <taxon>Gammaproteobacteria</taxon>
        <taxon>Enterobacterales</taxon>
        <taxon>Erwiniaceae</taxon>
        <taxon>Pantoea</taxon>
    </lineage>
</organism>
<comment type="caution">
    <text evidence="1">The sequence shown here is derived from an EMBL/GenBank/DDBJ whole genome shotgun (WGS) entry which is preliminary data.</text>
</comment>
<keyword evidence="2" id="KW-1185">Reference proteome</keyword>
<sequence length="71" mass="7886">MRTTLMTLPEVARYLGVPSATLACAICNRGTLEKVPLPAAVDDTAPLSCRCWTPQDVRQFRLAMMRARRGH</sequence>
<dbReference type="EMBL" id="VWXC01000003">
    <property type="protein sequence ID" value="NIG18323.1"/>
    <property type="molecule type" value="Genomic_DNA"/>
</dbReference>
<evidence type="ECO:0008006" key="3">
    <source>
        <dbReference type="Google" id="ProtNLM"/>
    </source>
</evidence>
<name>A0ABX0RL28_9GAMM</name>
<protein>
    <recommendedName>
        <fullName evidence="3">Helix-turn-helix domain-containing protein</fullName>
    </recommendedName>
</protein>